<comment type="similarity">
    <text evidence="1">In the C-terminal section; belongs to the transpeptidase family.</text>
</comment>
<dbReference type="EMBL" id="JACBYE010000066">
    <property type="protein sequence ID" value="NYS95302.1"/>
    <property type="molecule type" value="Genomic_DNA"/>
</dbReference>
<evidence type="ECO:0000256" key="3">
    <source>
        <dbReference type="ARBA" id="ARBA00022645"/>
    </source>
</evidence>
<keyword evidence="15" id="KW-0472">Membrane</keyword>
<dbReference type="GO" id="GO:0008955">
    <property type="term" value="F:peptidoglycan glycosyltransferase activity"/>
    <property type="evidence" value="ECO:0007669"/>
    <property type="project" value="UniProtKB-EC"/>
</dbReference>
<feature type="transmembrane region" description="Helical" evidence="15">
    <location>
        <begin position="33"/>
        <end position="56"/>
    </location>
</feature>
<keyword evidence="7" id="KW-0378">Hydrolase</keyword>
<feature type="compositionally biased region" description="Low complexity" evidence="14">
    <location>
        <begin position="725"/>
        <end position="747"/>
    </location>
</feature>
<reference evidence="18 19" key="1">
    <citation type="submission" date="2020-07" db="EMBL/GenBank/DDBJ databases">
        <title>MOT database genomes.</title>
        <authorList>
            <person name="Joseph S."/>
            <person name="Aduse-Opoku J."/>
            <person name="Hashim A."/>
            <person name="Wade W."/>
            <person name="Curtis M."/>
        </authorList>
    </citation>
    <scope>NUCLEOTIDE SEQUENCE [LARGE SCALE GENOMIC DNA]</scope>
    <source>
        <strain evidence="18 19">DSM 100099</strain>
    </source>
</reference>
<keyword evidence="19" id="KW-1185">Reference proteome</keyword>
<dbReference type="SUPFAM" id="SSF56601">
    <property type="entry name" value="beta-lactamase/transpeptidase-like"/>
    <property type="match status" value="1"/>
</dbReference>
<dbReference type="Pfam" id="PF00905">
    <property type="entry name" value="Transpeptidase"/>
    <property type="match status" value="1"/>
</dbReference>
<dbReference type="PANTHER" id="PTHR32282">
    <property type="entry name" value="BINDING PROTEIN TRANSPEPTIDASE, PUTATIVE-RELATED"/>
    <property type="match status" value="1"/>
</dbReference>
<dbReference type="Proteomes" id="UP000561011">
    <property type="component" value="Unassembled WGS sequence"/>
</dbReference>
<keyword evidence="5" id="KW-0328">Glycosyltransferase</keyword>
<keyword evidence="3" id="KW-0121">Carboxypeptidase</keyword>
<dbReference type="Gene3D" id="1.10.3810.10">
    <property type="entry name" value="Biosynthetic peptidoglycan transglycosylase-like"/>
    <property type="match status" value="1"/>
</dbReference>
<keyword evidence="10" id="KW-0511">Multifunctional enzyme</keyword>
<dbReference type="RefSeq" id="WP_179914492.1">
    <property type="nucleotide sequence ID" value="NZ_JACBYE010000066.1"/>
</dbReference>
<keyword evidence="15" id="KW-1133">Transmembrane helix</keyword>
<gene>
    <name evidence="18" type="ORF">HZZ10_17495</name>
</gene>
<feature type="region of interest" description="Disordered" evidence="14">
    <location>
        <begin position="725"/>
        <end position="756"/>
    </location>
</feature>
<dbReference type="Pfam" id="PF00912">
    <property type="entry name" value="Transgly"/>
    <property type="match status" value="1"/>
</dbReference>
<evidence type="ECO:0000259" key="16">
    <source>
        <dbReference type="Pfam" id="PF00905"/>
    </source>
</evidence>
<dbReference type="InterPro" id="IPR012338">
    <property type="entry name" value="Beta-lactam/transpept-like"/>
</dbReference>
<keyword evidence="11" id="KW-0961">Cell wall biogenesis/degradation</keyword>
<dbReference type="GO" id="GO:0008658">
    <property type="term" value="F:penicillin binding"/>
    <property type="evidence" value="ECO:0007669"/>
    <property type="project" value="InterPro"/>
</dbReference>
<keyword evidence="9" id="KW-0573">Peptidoglycan synthesis</keyword>
<feature type="domain" description="Penicillin-binding protein transpeptidase" evidence="16">
    <location>
        <begin position="390"/>
        <end position="661"/>
    </location>
</feature>
<accession>A0A853F0G4</accession>
<evidence type="ECO:0000256" key="8">
    <source>
        <dbReference type="ARBA" id="ARBA00022960"/>
    </source>
</evidence>
<evidence type="ECO:0000256" key="1">
    <source>
        <dbReference type="ARBA" id="ARBA00007090"/>
    </source>
</evidence>
<sequence>MANSAFGDGPDTPEDSGTLDAAKPRHTVNPFQALALLLTFVLLAGVGGLLMAGMIIPVAAATSTVTNSGVEAFNELPTELEPQPLAQVSYIYASDGTTLLARYYNDNRVVVGLDEISPYLQHAAIAIEDRRFYTHGGIDPKGMARALVSNLRGSETQGASTLTQQYVKNVLIDKAKQARDTEAVNAASAPTAARKLREAKLAIALEKRMTKDEILEGYLNIAQFGASVYGVETAAQRYFGVSAKDVSIVQAATIAGITQSPNANDPLKFPDVAERRRNQVLKDMYTQNYITKDEYDAARGTPLADTLNPQPINQGCEGAGGAINAGYFCDYVQKVLTQDPVFGDTPEERVARLYSGGLRIVTTLNPGIQEVVNREVQASLPNDNPEGFAMAAVSIEPQTGRILAMSQNRTYGRDESAVGVNLVNFAADRAHGGSGGFQAGSTFKAFVLAQWFESGRTLRESVSANQRTWLPRDFYAATPPETCDASLPGTPPWPPQNSDGQGSGSMSVERATRFSVNTAYITMESQLNLCDIASLADRVGYKPAETGTLTDPRMTMVLGTQETSPLSMASAYGTFANDGVSCQPVAIISVTDRDGNELPVPDAGCNQALSTSTVNAMNYALEQVLTDGGAKASRLNTRTAAGKTGTTNRNQDAWFVGYTKEVSTAIWMGHPKLERTLANSTINGVYRKNVYGSDVPAPTWKRIMEQVVGGNPDVPLSDAIAPAQLGLAPAPRAPAAPETAAPPAAEEPAPPAAPEG</sequence>
<feature type="compositionally biased region" description="Polar residues" evidence="14">
    <location>
        <begin position="496"/>
        <end position="506"/>
    </location>
</feature>
<feature type="domain" description="Glycosyl transferase family 51" evidence="17">
    <location>
        <begin position="100"/>
        <end position="284"/>
    </location>
</feature>
<comment type="catalytic activity">
    <reaction evidence="12">
        <text>Preferential cleavage: (Ac)2-L-Lys-D-Ala-|-D-Ala. Also transpeptidation of peptidyl-alanyl moieties that are N-acyl substituents of D-alanine.</text>
        <dbReference type="EC" id="3.4.16.4"/>
    </reaction>
</comment>
<evidence type="ECO:0000256" key="11">
    <source>
        <dbReference type="ARBA" id="ARBA00023316"/>
    </source>
</evidence>
<proteinExistence type="inferred from homology"/>
<dbReference type="GO" id="GO:0071555">
    <property type="term" value="P:cell wall organization"/>
    <property type="evidence" value="ECO:0007669"/>
    <property type="project" value="UniProtKB-KW"/>
</dbReference>
<evidence type="ECO:0000313" key="19">
    <source>
        <dbReference type="Proteomes" id="UP000561011"/>
    </source>
</evidence>
<evidence type="ECO:0000256" key="6">
    <source>
        <dbReference type="ARBA" id="ARBA00022679"/>
    </source>
</evidence>
<dbReference type="InterPro" id="IPR050396">
    <property type="entry name" value="Glycosyltr_51/Transpeptidase"/>
</dbReference>
<dbReference type="InterPro" id="IPR001264">
    <property type="entry name" value="Glyco_trans_51"/>
</dbReference>
<dbReference type="InterPro" id="IPR001460">
    <property type="entry name" value="PCN-bd_Tpept"/>
</dbReference>
<evidence type="ECO:0000313" key="18">
    <source>
        <dbReference type="EMBL" id="NYS95302.1"/>
    </source>
</evidence>
<comment type="catalytic activity">
    <reaction evidence="13">
        <text>[GlcNAc-(1-&gt;4)-Mur2Ac(oyl-L-Ala-gamma-D-Glu-L-Lys-D-Ala-D-Ala)](n)-di-trans,octa-cis-undecaprenyl diphosphate + beta-D-GlcNAc-(1-&gt;4)-Mur2Ac(oyl-L-Ala-gamma-D-Glu-L-Lys-D-Ala-D-Ala)-di-trans,octa-cis-undecaprenyl diphosphate = [GlcNAc-(1-&gt;4)-Mur2Ac(oyl-L-Ala-gamma-D-Glu-L-Lys-D-Ala-D-Ala)](n+1)-di-trans,octa-cis-undecaprenyl diphosphate + di-trans,octa-cis-undecaprenyl diphosphate + H(+)</text>
        <dbReference type="Rhea" id="RHEA:23708"/>
        <dbReference type="Rhea" id="RHEA-COMP:9602"/>
        <dbReference type="Rhea" id="RHEA-COMP:9603"/>
        <dbReference type="ChEBI" id="CHEBI:15378"/>
        <dbReference type="ChEBI" id="CHEBI:58405"/>
        <dbReference type="ChEBI" id="CHEBI:60033"/>
        <dbReference type="ChEBI" id="CHEBI:78435"/>
        <dbReference type="EC" id="2.4.99.28"/>
    </reaction>
</comment>
<dbReference type="GO" id="GO:0006508">
    <property type="term" value="P:proteolysis"/>
    <property type="evidence" value="ECO:0007669"/>
    <property type="project" value="UniProtKB-KW"/>
</dbReference>
<dbReference type="Gene3D" id="3.40.710.10">
    <property type="entry name" value="DD-peptidase/beta-lactamase superfamily"/>
    <property type="match status" value="1"/>
</dbReference>
<keyword evidence="4" id="KW-0645">Protease</keyword>
<organism evidence="18 19">
    <name type="scientific">Sanguibacter inulinus</name>
    <dbReference type="NCBI Taxonomy" id="60922"/>
    <lineage>
        <taxon>Bacteria</taxon>
        <taxon>Bacillati</taxon>
        <taxon>Actinomycetota</taxon>
        <taxon>Actinomycetes</taxon>
        <taxon>Micrococcales</taxon>
        <taxon>Sanguibacteraceae</taxon>
        <taxon>Sanguibacter</taxon>
    </lineage>
</organism>
<dbReference type="AlphaFoldDB" id="A0A853F0G4"/>
<keyword evidence="15" id="KW-0812">Transmembrane</keyword>
<evidence type="ECO:0000256" key="12">
    <source>
        <dbReference type="ARBA" id="ARBA00034000"/>
    </source>
</evidence>
<comment type="similarity">
    <text evidence="2">In the N-terminal section; belongs to the glycosyltransferase 51 family.</text>
</comment>
<dbReference type="GO" id="GO:0030288">
    <property type="term" value="C:outer membrane-bounded periplasmic space"/>
    <property type="evidence" value="ECO:0007669"/>
    <property type="project" value="TreeGrafter"/>
</dbReference>
<evidence type="ECO:0000256" key="7">
    <source>
        <dbReference type="ARBA" id="ARBA00022801"/>
    </source>
</evidence>
<dbReference type="PANTHER" id="PTHR32282:SF33">
    <property type="entry name" value="PEPTIDOGLYCAN GLYCOSYLTRANSFERASE"/>
    <property type="match status" value="1"/>
</dbReference>
<evidence type="ECO:0000256" key="5">
    <source>
        <dbReference type="ARBA" id="ARBA00022676"/>
    </source>
</evidence>
<evidence type="ECO:0000259" key="17">
    <source>
        <dbReference type="Pfam" id="PF00912"/>
    </source>
</evidence>
<evidence type="ECO:0000256" key="2">
    <source>
        <dbReference type="ARBA" id="ARBA00007739"/>
    </source>
</evidence>
<evidence type="ECO:0000256" key="9">
    <source>
        <dbReference type="ARBA" id="ARBA00022984"/>
    </source>
</evidence>
<dbReference type="GO" id="GO:0009252">
    <property type="term" value="P:peptidoglycan biosynthetic process"/>
    <property type="evidence" value="ECO:0007669"/>
    <property type="project" value="UniProtKB-KW"/>
</dbReference>
<dbReference type="SUPFAM" id="SSF53955">
    <property type="entry name" value="Lysozyme-like"/>
    <property type="match status" value="1"/>
</dbReference>
<dbReference type="InterPro" id="IPR036950">
    <property type="entry name" value="PBP_transglycosylase"/>
</dbReference>
<evidence type="ECO:0000256" key="15">
    <source>
        <dbReference type="SAM" id="Phobius"/>
    </source>
</evidence>
<evidence type="ECO:0000256" key="10">
    <source>
        <dbReference type="ARBA" id="ARBA00023268"/>
    </source>
</evidence>
<keyword evidence="8" id="KW-0133">Cell shape</keyword>
<dbReference type="FunFam" id="1.10.3810.10:FF:000001">
    <property type="entry name" value="Penicillin-binding protein 1A"/>
    <property type="match status" value="1"/>
</dbReference>
<evidence type="ECO:0000256" key="14">
    <source>
        <dbReference type="SAM" id="MobiDB-lite"/>
    </source>
</evidence>
<dbReference type="GO" id="GO:0009002">
    <property type="term" value="F:serine-type D-Ala-D-Ala carboxypeptidase activity"/>
    <property type="evidence" value="ECO:0007669"/>
    <property type="project" value="UniProtKB-EC"/>
</dbReference>
<evidence type="ECO:0000256" key="13">
    <source>
        <dbReference type="ARBA" id="ARBA00049902"/>
    </source>
</evidence>
<name>A0A853F0G4_9MICO</name>
<feature type="region of interest" description="Disordered" evidence="14">
    <location>
        <begin position="1"/>
        <end position="23"/>
    </location>
</feature>
<dbReference type="InterPro" id="IPR023346">
    <property type="entry name" value="Lysozyme-like_dom_sf"/>
</dbReference>
<evidence type="ECO:0000256" key="4">
    <source>
        <dbReference type="ARBA" id="ARBA00022670"/>
    </source>
</evidence>
<feature type="region of interest" description="Disordered" evidence="14">
    <location>
        <begin position="480"/>
        <end position="506"/>
    </location>
</feature>
<keyword evidence="6" id="KW-0808">Transferase</keyword>
<protein>
    <submittedName>
        <fullName evidence="18">Transglycosylase domain-containing protein</fullName>
    </submittedName>
</protein>
<comment type="caution">
    <text evidence="18">The sequence shown here is derived from an EMBL/GenBank/DDBJ whole genome shotgun (WGS) entry which is preliminary data.</text>
</comment>
<dbReference type="GO" id="GO:0008360">
    <property type="term" value="P:regulation of cell shape"/>
    <property type="evidence" value="ECO:0007669"/>
    <property type="project" value="UniProtKB-KW"/>
</dbReference>